<feature type="transmembrane region" description="Helical" evidence="2">
    <location>
        <begin position="226"/>
        <end position="245"/>
    </location>
</feature>
<dbReference type="GO" id="GO:0016020">
    <property type="term" value="C:membrane"/>
    <property type="evidence" value="ECO:0007669"/>
    <property type="project" value="TreeGrafter"/>
</dbReference>
<keyword evidence="2" id="KW-1133">Transmembrane helix</keyword>
<feature type="transmembrane region" description="Helical" evidence="2">
    <location>
        <begin position="353"/>
        <end position="372"/>
    </location>
</feature>
<feature type="region of interest" description="Disordered" evidence="1">
    <location>
        <begin position="386"/>
        <end position="405"/>
    </location>
</feature>
<feature type="transmembrane region" description="Helical" evidence="2">
    <location>
        <begin position="168"/>
        <end position="188"/>
    </location>
</feature>
<sequence>MRKLAYRADVDGLRAVAVVAVIASHLPEKFLPSGFLGVDVFFAISGYVVTASLMSQRRTQLAQLYAGFLSRRVRRLLPALAVCVAVTGSVVLATDPFPAASVETGLAALFGFGNIVLFFFELDYFSPSSLFNAFTHTWSLGVEEQFYVVFPAFVWLFYFRPGARSFRLLGLAMIVGGLISITLFAGLYGEHQAAAFFLMPARIWELGVGSLVFLGRRHLQAPRIQAALRPLSPLVLLALIACFLVPEHHHMPATIVAVFLAATLLASERNSPAARILSFSPTVYVGKISYSLYLWHWPAIALGPIVLAAGWRHSAVYVLIAAIAAVLSYHAIEKPLRYATWSGRRVGDIALGATGNALIAGMLMFAMAGTGAQSATATASLHPPPYLPVRPSGKSHKRTCALDGGSRKLTPDTVTDCTLPPRPGSSMPTIWTMGDSHSGHLQGMLYELHDRLGVGVHLVETPGWPYPFEPGTQFVPRKELYSRIRPLFEAGDIVLIARIYISRSTPHTVKEIRPWLHDVGRLADDLAARGVSLVITGPSPIFPFKDIRECSLDEREICRLQRDAFEPLVESVTDRLTQLEKEHANVVVFKLFDTVCPRSDGYCYPDNGSSFLYRDRDHFNSLGSRLLAEPFVDLLRSSALIRPGQ</sequence>
<feature type="domain" description="SGNH" evidence="4">
    <location>
        <begin position="413"/>
        <end position="631"/>
    </location>
</feature>
<accession>A0AAW9RF21</accession>
<comment type="caution">
    <text evidence="5">The sequence shown here is derived from an EMBL/GenBank/DDBJ whole genome shotgun (WGS) entry which is preliminary data.</text>
</comment>
<dbReference type="Pfam" id="PF01757">
    <property type="entry name" value="Acyl_transf_3"/>
    <property type="match status" value="1"/>
</dbReference>
<evidence type="ECO:0000313" key="6">
    <source>
        <dbReference type="Proteomes" id="UP001359886"/>
    </source>
</evidence>
<organism evidence="5 6">
    <name type="scientific">Elongatibacter sediminis</name>
    <dbReference type="NCBI Taxonomy" id="3119006"/>
    <lineage>
        <taxon>Bacteria</taxon>
        <taxon>Pseudomonadati</taxon>
        <taxon>Pseudomonadota</taxon>
        <taxon>Gammaproteobacteria</taxon>
        <taxon>Chromatiales</taxon>
        <taxon>Wenzhouxiangellaceae</taxon>
        <taxon>Elongatibacter</taxon>
    </lineage>
</organism>
<dbReference type="InterPro" id="IPR002656">
    <property type="entry name" value="Acyl_transf_3_dom"/>
</dbReference>
<evidence type="ECO:0000313" key="5">
    <source>
        <dbReference type="EMBL" id="MEJ8566391.1"/>
    </source>
</evidence>
<dbReference type="RefSeq" id="WP_354693711.1">
    <property type="nucleotide sequence ID" value="NZ_JAZHOG010000001.1"/>
</dbReference>
<feature type="transmembrane region" description="Helical" evidence="2">
    <location>
        <begin position="315"/>
        <end position="332"/>
    </location>
</feature>
<evidence type="ECO:0000259" key="4">
    <source>
        <dbReference type="Pfam" id="PF19040"/>
    </source>
</evidence>
<name>A0AAW9RF21_9GAMM</name>
<feature type="transmembrane region" description="Helical" evidence="2">
    <location>
        <begin position="288"/>
        <end position="309"/>
    </location>
</feature>
<dbReference type="Proteomes" id="UP001359886">
    <property type="component" value="Unassembled WGS sequence"/>
</dbReference>
<dbReference type="AlphaFoldDB" id="A0AAW9RF21"/>
<dbReference type="InterPro" id="IPR050879">
    <property type="entry name" value="Acyltransferase_3"/>
</dbReference>
<dbReference type="InterPro" id="IPR043968">
    <property type="entry name" value="SGNH"/>
</dbReference>
<keyword evidence="2" id="KW-0472">Membrane</keyword>
<feature type="transmembrane region" description="Helical" evidence="2">
    <location>
        <begin position="194"/>
        <end position="214"/>
    </location>
</feature>
<protein>
    <submittedName>
        <fullName evidence="5">Acyltransferase family protein</fullName>
        <ecNumber evidence="5">2.3.1.-</ecNumber>
    </submittedName>
</protein>
<gene>
    <name evidence="5" type="ORF">V3330_02030</name>
</gene>
<evidence type="ECO:0000256" key="1">
    <source>
        <dbReference type="SAM" id="MobiDB-lite"/>
    </source>
</evidence>
<keyword evidence="6" id="KW-1185">Reference proteome</keyword>
<dbReference type="GO" id="GO:0016747">
    <property type="term" value="F:acyltransferase activity, transferring groups other than amino-acyl groups"/>
    <property type="evidence" value="ECO:0007669"/>
    <property type="project" value="InterPro"/>
</dbReference>
<dbReference type="PANTHER" id="PTHR23028:SF53">
    <property type="entry name" value="ACYL_TRANSF_3 DOMAIN-CONTAINING PROTEIN"/>
    <property type="match status" value="1"/>
</dbReference>
<evidence type="ECO:0000259" key="3">
    <source>
        <dbReference type="Pfam" id="PF01757"/>
    </source>
</evidence>
<dbReference type="EC" id="2.3.1.-" evidence="5"/>
<feature type="transmembrane region" description="Helical" evidence="2">
    <location>
        <begin position="251"/>
        <end position="267"/>
    </location>
</feature>
<feature type="transmembrane region" description="Helical" evidence="2">
    <location>
        <begin position="33"/>
        <end position="55"/>
    </location>
</feature>
<dbReference type="GO" id="GO:0009103">
    <property type="term" value="P:lipopolysaccharide biosynthetic process"/>
    <property type="evidence" value="ECO:0007669"/>
    <property type="project" value="TreeGrafter"/>
</dbReference>
<evidence type="ECO:0000256" key="2">
    <source>
        <dbReference type="SAM" id="Phobius"/>
    </source>
</evidence>
<keyword evidence="5" id="KW-0808">Transferase</keyword>
<feature type="domain" description="Acyltransferase 3" evidence="3">
    <location>
        <begin position="8"/>
        <end position="327"/>
    </location>
</feature>
<proteinExistence type="predicted"/>
<keyword evidence="2" id="KW-0812">Transmembrane</keyword>
<dbReference type="Pfam" id="PF19040">
    <property type="entry name" value="SGNH"/>
    <property type="match status" value="1"/>
</dbReference>
<dbReference type="SUPFAM" id="SSF52266">
    <property type="entry name" value="SGNH hydrolase"/>
    <property type="match status" value="1"/>
</dbReference>
<dbReference type="PANTHER" id="PTHR23028">
    <property type="entry name" value="ACETYLTRANSFERASE"/>
    <property type="match status" value="1"/>
</dbReference>
<keyword evidence="5" id="KW-0012">Acyltransferase</keyword>
<feature type="transmembrane region" description="Helical" evidence="2">
    <location>
        <begin position="100"/>
        <end position="120"/>
    </location>
</feature>
<feature type="transmembrane region" description="Helical" evidence="2">
    <location>
        <begin position="76"/>
        <end position="94"/>
    </location>
</feature>
<reference evidence="5 6" key="1">
    <citation type="submission" date="2024-02" db="EMBL/GenBank/DDBJ databases">
        <title>A novel Wenzhouxiangellaceae bacterium, isolated from coastal sediments.</title>
        <authorList>
            <person name="Du Z.-J."/>
            <person name="Ye Y.-Q."/>
            <person name="Zhang X.-Y."/>
        </authorList>
    </citation>
    <scope>NUCLEOTIDE SEQUENCE [LARGE SCALE GENOMIC DNA]</scope>
    <source>
        <strain evidence="5 6">CH-27</strain>
    </source>
</reference>
<dbReference type="EMBL" id="JAZHOG010000001">
    <property type="protein sequence ID" value="MEJ8566391.1"/>
    <property type="molecule type" value="Genomic_DNA"/>
</dbReference>